<dbReference type="AlphaFoldDB" id="A0A0J8J490"/>
<evidence type="ECO:0000313" key="3">
    <source>
        <dbReference type="Proteomes" id="UP000052258"/>
    </source>
</evidence>
<feature type="transmembrane region" description="Helical" evidence="1">
    <location>
        <begin position="143"/>
        <end position="163"/>
    </location>
</feature>
<proteinExistence type="predicted"/>
<protein>
    <submittedName>
        <fullName evidence="2">Uncharacterized protein</fullName>
    </submittedName>
</protein>
<dbReference type="OrthoDB" id="4966203at2"/>
<comment type="caution">
    <text evidence="2">The sequence shown here is derived from an EMBL/GenBank/DDBJ whole genome shotgun (WGS) entry which is preliminary data.</text>
</comment>
<name>A0A0J8J490_9LIST</name>
<accession>A0A0J8J490</accession>
<gene>
    <name evidence="2" type="ORF">X560_1657</name>
</gene>
<keyword evidence="3" id="KW-1185">Reference proteome</keyword>
<feature type="transmembrane region" description="Helical" evidence="1">
    <location>
        <begin position="49"/>
        <end position="68"/>
    </location>
</feature>
<reference evidence="2 3" key="1">
    <citation type="journal article" date="2015" name="Genome Biol. Evol.">
        <title>Comparative Genomics of Listeria Sensu Lato: Genus-Wide Differences in Evolutionary Dynamics and the Progressive Gain of Complex, Potentially Pathogenicity-Related Traits through Lateral Gene Transfer.</title>
        <authorList>
            <person name="Chiara M."/>
            <person name="Caruso M."/>
            <person name="D'Erchia A.M."/>
            <person name="Manzari C."/>
            <person name="Fraccalvieri R."/>
            <person name="Goffredo E."/>
            <person name="Latorre L."/>
            <person name="Miccolupo A."/>
            <person name="Padalino I."/>
            <person name="Santagada G."/>
            <person name="Chiocco D."/>
            <person name="Pesole G."/>
            <person name="Horner D.S."/>
            <person name="Parisi A."/>
        </authorList>
    </citation>
    <scope>NUCLEOTIDE SEQUENCE [LARGE SCALE GENOMIC DNA]</scope>
    <source>
        <strain evidence="2 3">1991</strain>
    </source>
</reference>
<evidence type="ECO:0000256" key="1">
    <source>
        <dbReference type="SAM" id="Phobius"/>
    </source>
</evidence>
<dbReference type="PATRIC" id="fig|1430899.3.peg.1693"/>
<feature type="transmembrane region" description="Helical" evidence="1">
    <location>
        <begin position="80"/>
        <end position="104"/>
    </location>
</feature>
<evidence type="ECO:0000313" key="2">
    <source>
        <dbReference type="EMBL" id="KMT59116.1"/>
    </source>
</evidence>
<keyword evidence="1" id="KW-1133">Transmembrane helix</keyword>
<dbReference type="RefSeq" id="WP_059140074.1">
    <property type="nucleotide sequence ID" value="NZ_KQ130616.1"/>
</dbReference>
<keyword evidence="1" id="KW-0812">Transmembrane</keyword>
<dbReference type="Proteomes" id="UP000052258">
    <property type="component" value="Unassembled WGS sequence"/>
</dbReference>
<feature type="transmembrane region" description="Helical" evidence="1">
    <location>
        <begin position="110"/>
        <end position="131"/>
    </location>
</feature>
<organism evidence="2 3">
    <name type="scientific">Listeria fleischmannii 1991</name>
    <dbReference type="NCBI Taxonomy" id="1430899"/>
    <lineage>
        <taxon>Bacteria</taxon>
        <taxon>Bacillati</taxon>
        <taxon>Bacillota</taxon>
        <taxon>Bacilli</taxon>
        <taxon>Bacillales</taxon>
        <taxon>Listeriaceae</taxon>
        <taxon>Listeria</taxon>
    </lineage>
</organism>
<dbReference type="EMBL" id="AZHO01000021">
    <property type="protein sequence ID" value="KMT59116.1"/>
    <property type="molecule type" value="Genomic_DNA"/>
</dbReference>
<dbReference type="Pfam" id="PF09997">
    <property type="entry name" value="DUF2238"/>
    <property type="match status" value="1"/>
</dbReference>
<dbReference type="InterPro" id="IPR014509">
    <property type="entry name" value="YjdF-like"/>
</dbReference>
<feature type="transmembrane region" description="Helical" evidence="1">
    <location>
        <begin position="198"/>
        <end position="216"/>
    </location>
</feature>
<keyword evidence="1" id="KW-0472">Membrane</keyword>
<sequence>MKKWNWTKILAIFVLITLVASIVYATINLFLTPADAYLGEGEKTRGDYSLMIMQCLLGVIVLFLPSMLSKKMKFEIPDAMYIVFIVFLYCAIYLGEVQSFYYLIPNWDTILHTFSGAMLGGLGFSIVNLLNNNENVTLSMSPFFVALFALSFAVFLGVVWEFYEFTADSFGMNMQKTMLENGTPLEGHAAVADTMGDLFVDFLGALVIAIIGYISIRKKKGWMNKFEFKKVVNK</sequence>